<dbReference type="Pfam" id="PF04351">
    <property type="entry name" value="PilP"/>
    <property type="match status" value="1"/>
</dbReference>
<keyword evidence="2" id="KW-1185">Reference proteome</keyword>
<dbReference type="EMBL" id="JACHKZ010000007">
    <property type="protein sequence ID" value="MBB6577476.1"/>
    <property type="molecule type" value="Genomic_DNA"/>
</dbReference>
<evidence type="ECO:0000313" key="1">
    <source>
        <dbReference type="EMBL" id="MBB6577476.1"/>
    </source>
</evidence>
<protein>
    <submittedName>
        <fullName evidence="1">Type IV pilus assembly protein PilP</fullName>
    </submittedName>
</protein>
<organism evidence="1 2">
    <name type="scientific">Comamonas odontotermitis</name>
    <dbReference type="NCBI Taxonomy" id="379895"/>
    <lineage>
        <taxon>Bacteria</taxon>
        <taxon>Pseudomonadati</taxon>
        <taxon>Pseudomonadota</taxon>
        <taxon>Betaproteobacteria</taxon>
        <taxon>Burkholderiales</taxon>
        <taxon>Comamonadaceae</taxon>
        <taxon>Comamonas</taxon>
    </lineage>
</organism>
<dbReference type="Gene3D" id="2.30.30.830">
    <property type="match status" value="1"/>
</dbReference>
<dbReference type="RefSeq" id="WP_184706971.1">
    <property type="nucleotide sequence ID" value="NZ_JACHKZ010000007.1"/>
</dbReference>
<name>A0ABR6RE97_9BURK</name>
<evidence type="ECO:0000313" key="2">
    <source>
        <dbReference type="Proteomes" id="UP000562492"/>
    </source>
</evidence>
<gene>
    <name evidence="1" type="ORF">HNP33_001532</name>
</gene>
<proteinExistence type="predicted"/>
<dbReference type="PROSITE" id="PS51257">
    <property type="entry name" value="PROKAR_LIPOPROTEIN"/>
    <property type="match status" value="1"/>
</dbReference>
<dbReference type="Proteomes" id="UP000562492">
    <property type="component" value="Unassembled WGS sequence"/>
</dbReference>
<reference evidence="1 2" key="1">
    <citation type="submission" date="2020-08" db="EMBL/GenBank/DDBJ databases">
        <title>Functional genomics of gut bacteria from endangered species of beetles.</title>
        <authorList>
            <person name="Carlos-Shanley C."/>
        </authorList>
    </citation>
    <scope>NUCLEOTIDE SEQUENCE [LARGE SCALE GENOMIC DNA]</scope>
    <source>
        <strain evidence="1 2">S00124</strain>
    </source>
</reference>
<accession>A0ABR6RE97</accession>
<dbReference type="InterPro" id="IPR007446">
    <property type="entry name" value="PilP"/>
</dbReference>
<comment type="caution">
    <text evidence="1">The sequence shown here is derived from an EMBL/GenBank/DDBJ whole genome shotgun (WGS) entry which is preliminary data.</text>
</comment>
<sequence>MNSFSKLLLCASTALLLVACDDESDNLQVWMQQEQAATRPSVKPIAPPKEFVPQAYVAASTLDPFSKERLAAVLRGSSGAPPTISDALVAPERARRKEQLESYPLDSITMVGFLKKGAADVGLVKVDGLIYQVNKGMYLGQNYGKIKNVNESSITMREIVQDGVGEWVERDAVLELQEAKK</sequence>
<dbReference type="PIRSF" id="PIRSF016481">
    <property type="entry name" value="Pilus_assembly_PilP"/>
    <property type="match status" value="1"/>
</dbReference>